<name>A0ABT2AX83_9ACTN</name>
<reference evidence="2 3" key="1">
    <citation type="submission" date="2022-08" db="EMBL/GenBank/DDBJ databases">
        <authorList>
            <person name="Somphong A."/>
            <person name="Phongsopitanun W."/>
        </authorList>
    </citation>
    <scope>NUCLEOTIDE SEQUENCE [LARGE SCALE GENOMIC DNA]</scope>
    <source>
        <strain evidence="2 3">LP11</strain>
    </source>
</reference>
<dbReference type="Gene3D" id="3.40.50.300">
    <property type="entry name" value="P-loop containing nucleotide triphosphate hydrolases"/>
    <property type="match status" value="1"/>
</dbReference>
<proteinExistence type="predicted"/>
<accession>A0ABT2AX83</accession>
<comment type="caution">
    <text evidence="2">The sequence shown here is derived from an EMBL/GenBank/DDBJ whole genome shotgun (WGS) entry which is preliminary data.</text>
</comment>
<dbReference type="SUPFAM" id="SSF52540">
    <property type="entry name" value="P-loop containing nucleoside triphosphate hydrolases"/>
    <property type="match status" value="1"/>
</dbReference>
<organism evidence="2 3">
    <name type="scientific">Streptomyces pyxinicus</name>
    <dbReference type="NCBI Taxonomy" id="2970331"/>
    <lineage>
        <taxon>Bacteria</taxon>
        <taxon>Bacillati</taxon>
        <taxon>Actinomycetota</taxon>
        <taxon>Actinomycetes</taxon>
        <taxon>Kitasatosporales</taxon>
        <taxon>Streptomycetaceae</taxon>
        <taxon>Streptomyces</taxon>
    </lineage>
</organism>
<dbReference type="InterPro" id="IPR027417">
    <property type="entry name" value="P-loop_NTPase"/>
</dbReference>
<dbReference type="InterPro" id="IPR057574">
    <property type="entry name" value="nSTAND_NTPase5_dom"/>
</dbReference>
<evidence type="ECO:0000259" key="1">
    <source>
        <dbReference type="SMART" id="SM00382"/>
    </source>
</evidence>
<dbReference type="Proteomes" id="UP001205612">
    <property type="component" value="Unassembled WGS sequence"/>
</dbReference>
<evidence type="ECO:0000313" key="3">
    <source>
        <dbReference type="Proteomes" id="UP001205612"/>
    </source>
</evidence>
<evidence type="ECO:0000313" key="2">
    <source>
        <dbReference type="EMBL" id="MCS0600865.1"/>
    </source>
</evidence>
<protein>
    <submittedName>
        <fullName evidence="2">AAA family ATPase</fullName>
    </submittedName>
</protein>
<gene>
    <name evidence="2" type="ORF">NX794_06420</name>
</gene>
<dbReference type="InterPro" id="IPR003593">
    <property type="entry name" value="AAA+_ATPase"/>
</dbReference>
<sequence length="693" mass="76712">MNPHSAPAPRRPAPDASVHDREETFLRRFVGRETELARFRAALDESPGTVTVLALHGPGGIGKTQLLRRFAVEARRRGRHVVAADAGRTGPTEEAFAAAADVPGTGRPVLLVDNADRLGPLEDWFRDRYLTGLPPGSLVVLAGREPPGLRWRTDPAWADTLRVGRLDRLSRAESGRLLQDAAPGRTTARGARLAFAAGHPLALRLAARDRDAPPGQTWQPAPETVAELMDRVVGPVPSPLHRQALEICAHVPETTEDLLRAFLPDQAHEIFDWLRRRPYAISGRAGLRLLPVVAEALDRDLGWRAPDAYLSLHKALRTHLQTLIRTRPEPVSLSAAGAFHHIQTRGRRLSGPGRDVHAEAGCDPVYETPCDAEDLPAVRDLAHERLGPEGVAAVDFWLHRRPHGFHLYRAARTGEIVGVLGLLTFDRWDAVETAIDPVVAVVREHVESHREPGPGERVNLVRFALLRRRPHDLAAASAAMLVRVTRELHVQDRLAWTFHAQNGDGPDGLLEYADFRRLPGGPRLAAQNVTLFGHDWGTTGMNAWCDLLDDRMLFGLRTPGGTGPPRTAALSRAAFDRAVHDLLRDWHQRERLAQNPLLHAAFVARHSGDPEQNLRRLVVRAIESIDQDPRAKGQRAAVWATYVEGGSTQQAVARELALSFSTYRRYLKRGLERVCWHLWEQEAANAARGTSAW</sequence>
<dbReference type="SMART" id="SM00382">
    <property type="entry name" value="AAA"/>
    <property type="match status" value="1"/>
</dbReference>
<feature type="domain" description="AAA+ ATPase" evidence="1">
    <location>
        <begin position="49"/>
        <end position="176"/>
    </location>
</feature>
<dbReference type="Pfam" id="PF25199">
    <property type="entry name" value="nSTAND_NTPase5"/>
    <property type="match status" value="1"/>
</dbReference>
<dbReference type="RefSeq" id="WP_258777218.1">
    <property type="nucleotide sequence ID" value="NZ_JANUGP010000003.1"/>
</dbReference>
<keyword evidence="3" id="KW-1185">Reference proteome</keyword>
<dbReference type="EMBL" id="JANUGP010000003">
    <property type="protein sequence ID" value="MCS0600865.1"/>
    <property type="molecule type" value="Genomic_DNA"/>
</dbReference>